<protein>
    <submittedName>
        <fullName evidence="2">Uncharacterized protein</fullName>
    </submittedName>
</protein>
<dbReference type="EMBL" id="CAJGYO010000017">
    <property type="protein sequence ID" value="CAD6334352.1"/>
    <property type="molecule type" value="Genomic_DNA"/>
</dbReference>
<name>A0A811RWM8_9POAL</name>
<keyword evidence="3" id="KW-1185">Reference proteome</keyword>
<evidence type="ECO:0000256" key="1">
    <source>
        <dbReference type="SAM" id="MobiDB-lite"/>
    </source>
</evidence>
<sequence length="110" mass="11689">MPAEARPSGEAAGGGHWARSSGSTQRGTLRSRGGRLVSARRGRCFVRKGGRGQCHSGERTSATAGCDVVERRGVGFRPAVEHHLLVEVHCWLRARLEAQCRGLDAPASSA</sequence>
<reference evidence="2" key="1">
    <citation type="submission" date="2020-10" db="EMBL/GenBank/DDBJ databases">
        <authorList>
            <person name="Han B."/>
            <person name="Lu T."/>
            <person name="Zhao Q."/>
            <person name="Huang X."/>
            <person name="Zhao Y."/>
        </authorList>
    </citation>
    <scope>NUCLEOTIDE SEQUENCE</scope>
</reference>
<evidence type="ECO:0000313" key="3">
    <source>
        <dbReference type="Proteomes" id="UP000604825"/>
    </source>
</evidence>
<organism evidence="2 3">
    <name type="scientific">Miscanthus lutarioriparius</name>
    <dbReference type="NCBI Taxonomy" id="422564"/>
    <lineage>
        <taxon>Eukaryota</taxon>
        <taxon>Viridiplantae</taxon>
        <taxon>Streptophyta</taxon>
        <taxon>Embryophyta</taxon>
        <taxon>Tracheophyta</taxon>
        <taxon>Spermatophyta</taxon>
        <taxon>Magnoliopsida</taxon>
        <taxon>Liliopsida</taxon>
        <taxon>Poales</taxon>
        <taxon>Poaceae</taxon>
        <taxon>PACMAD clade</taxon>
        <taxon>Panicoideae</taxon>
        <taxon>Andropogonodae</taxon>
        <taxon>Andropogoneae</taxon>
        <taxon>Saccharinae</taxon>
        <taxon>Miscanthus</taxon>
    </lineage>
</organism>
<accession>A0A811RWM8</accession>
<gene>
    <name evidence="2" type="ORF">NCGR_LOCUS58450</name>
</gene>
<dbReference type="AlphaFoldDB" id="A0A811RWM8"/>
<feature type="region of interest" description="Disordered" evidence="1">
    <location>
        <begin position="1"/>
        <end position="36"/>
    </location>
</feature>
<evidence type="ECO:0000313" key="2">
    <source>
        <dbReference type="EMBL" id="CAD6334352.1"/>
    </source>
</evidence>
<dbReference type="Proteomes" id="UP000604825">
    <property type="component" value="Unassembled WGS sequence"/>
</dbReference>
<comment type="caution">
    <text evidence="2">The sequence shown here is derived from an EMBL/GenBank/DDBJ whole genome shotgun (WGS) entry which is preliminary data.</text>
</comment>
<proteinExistence type="predicted"/>